<dbReference type="EMBL" id="JBHUKY010000052">
    <property type="protein sequence ID" value="MFD2412837.1"/>
    <property type="molecule type" value="Genomic_DNA"/>
</dbReference>
<reference evidence="2" key="1">
    <citation type="journal article" date="2019" name="Int. J. Syst. Evol. Microbiol.">
        <title>The Global Catalogue of Microorganisms (GCM) 10K type strain sequencing project: providing services to taxonomists for standard genome sequencing and annotation.</title>
        <authorList>
            <consortium name="The Broad Institute Genomics Platform"/>
            <consortium name="The Broad Institute Genome Sequencing Center for Infectious Disease"/>
            <person name="Wu L."/>
            <person name="Ma J."/>
        </authorList>
    </citation>
    <scope>NUCLEOTIDE SEQUENCE [LARGE SCALE GENOMIC DNA]</scope>
    <source>
        <strain evidence="2">CCM 8725</strain>
    </source>
</reference>
<name>A0ABW5FGM0_9BACL</name>
<evidence type="ECO:0000313" key="2">
    <source>
        <dbReference type="Proteomes" id="UP001597448"/>
    </source>
</evidence>
<gene>
    <name evidence="1" type="ORF">ACFSX3_23425</name>
</gene>
<keyword evidence="2" id="KW-1185">Reference proteome</keyword>
<dbReference type="Proteomes" id="UP001597448">
    <property type="component" value="Unassembled WGS sequence"/>
</dbReference>
<comment type="caution">
    <text evidence="1">The sequence shown here is derived from an EMBL/GenBank/DDBJ whole genome shotgun (WGS) entry which is preliminary data.</text>
</comment>
<sequence length="77" mass="8291">MDELYRINVEGILTQSGLLAQVNASVGTDEEKAEAIRESLRGIMGAMQNIGVIPAAQAVEEEIILDVLTPILAEVLR</sequence>
<protein>
    <submittedName>
        <fullName evidence="1">Uncharacterized protein</fullName>
    </submittedName>
</protein>
<evidence type="ECO:0000313" key="1">
    <source>
        <dbReference type="EMBL" id="MFD2412837.1"/>
    </source>
</evidence>
<dbReference type="RefSeq" id="WP_209994868.1">
    <property type="nucleotide sequence ID" value="NZ_JBHSVQ010000001.1"/>
</dbReference>
<organism evidence="1 2">
    <name type="scientific">Paenibacillus rhizoplanae</name>
    <dbReference type="NCBI Taxonomy" id="1917181"/>
    <lineage>
        <taxon>Bacteria</taxon>
        <taxon>Bacillati</taxon>
        <taxon>Bacillota</taxon>
        <taxon>Bacilli</taxon>
        <taxon>Bacillales</taxon>
        <taxon>Paenibacillaceae</taxon>
        <taxon>Paenibacillus</taxon>
    </lineage>
</organism>
<accession>A0ABW5FGM0</accession>
<proteinExistence type="predicted"/>